<gene>
    <name evidence="1" type="ORF">L9G74_13770</name>
</gene>
<dbReference type="RefSeq" id="WP_238896994.1">
    <property type="nucleotide sequence ID" value="NZ_JAKOGG010000010.1"/>
</dbReference>
<reference evidence="2" key="1">
    <citation type="submission" date="2023-07" db="EMBL/GenBank/DDBJ databases">
        <title>Shewanella mangrovi sp. nov., an acetaldehyde- degrading bacterium isolated from mangrove sediment.</title>
        <authorList>
            <person name="Liu Y."/>
        </authorList>
    </citation>
    <scope>NUCLEOTIDE SEQUENCE [LARGE SCALE GENOMIC DNA]</scope>
    <source>
        <strain evidence="2">C32</strain>
    </source>
</reference>
<name>A0ABT2FME8_9GAMM</name>
<comment type="caution">
    <text evidence="1">The sequence shown here is derived from an EMBL/GenBank/DDBJ whole genome shotgun (WGS) entry which is preliminary data.</text>
</comment>
<organism evidence="1 2">
    <name type="scientific">Shewanella electrica</name>
    <dbReference type="NCBI Taxonomy" id="515560"/>
    <lineage>
        <taxon>Bacteria</taxon>
        <taxon>Pseudomonadati</taxon>
        <taxon>Pseudomonadota</taxon>
        <taxon>Gammaproteobacteria</taxon>
        <taxon>Alteromonadales</taxon>
        <taxon>Shewanellaceae</taxon>
        <taxon>Shewanella</taxon>
    </lineage>
</organism>
<evidence type="ECO:0000313" key="1">
    <source>
        <dbReference type="EMBL" id="MCS4557515.1"/>
    </source>
</evidence>
<proteinExistence type="predicted"/>
<protein>
    <submittedName>
        <fullName evidence="1">Uncharacterized protein</fullName>
    </submittedName>
</protein>
<accession>A0ABT2FME8</accession>
<sequence length="149" mass="17556">MDFAQLLGKKLKDDLLLEIFAQYDIDVVYDFDKTHENMEDHYWAAAPQHGFQFRFNQAQLLDVIFLYMVPREGFTPIDKAEIDVPIYTSFKEAKQAFEHNGIAFTQSPVEDPNSTWFQRWIKANHGAYTAHYEFKDQQLRMITLSLPNE</sequence>
<keyword evidence="2" id="KW-1185">Reference proteome</keyword>
<evidence type="ECO:0000313" key="2">
    <source>
        <dbReference type="Proteomes" id="UP001201549"/>
    </source>
</evidence>
<dbReference type="Proteomes" id="UP001201549">
    <property type="component" value="Unassembled WGS sequence"/>
</dbReference>
<dbReference type="EMBL" id="JAKOGG010000010">
    <property type="protein sequence ID" value="MCS4557515.1"/>
    <property type="molecule type" value="Genomic_DNA"/>
</dbReference>